<dbReference type="RefSeq" id="WP_002593910.1">
    <property type="nucleotide sequence ID" value="NZ_KB850981.1"/>
</dbReference>
<dbReference type="InterPro" id="IPR037051">
    <property type="entry name" value="4-carb_acid_sugar_kinase_N_sf"/>
</dbReference>
<dbReference type="Pfam" id="PF07005">
    <property type="entry name" value="SBD_N"/>
    <property type="match status" value="1"/>
</dbReference>
<keyword evidence="4" id="KW-0418">Kinase</keyword>
<dbReference type="EC" id="2.7.1.217" evidence="10"/>
<reference evidence="15 16" key="1">
    <citation type="submission" date="2013-01" db="EMBL/GenBank/DDBJ databases">
        <title>The Genome Sequence of Clostridium clostridioforme 90A8.</title>
        <authorList>
            <consortium name="The Broad Institute Genome Sequencing Platform"/>
            <person name="Earl A."/>
            <person name="Ward D."/>
            <person name="Feldgarden M."/>
            <person name="Gevers D."/>
            <person name="Courvalin P."/>
            <person name="Lambert T."/>
            <person name="Walker B."/>
            <person name="Young S.K."/>
            <person name="Zeng Q."/>
            <person name="Gargeya S."/>
            <person name="Fitzgerald M."/>
            <person name="Haas B."/>
            <person name="Abouelleil A."/>
            <person name="Alvarado L."/>
            <person name="Arachchi H.M."/>
            <person name="Berlin A.M."/>
            <person name="Chapman S.B."/>
            <person name="Dewar J."/>
            <person name="Goldberg J."/>
            <person name="Griggs A."/>
            <person name="Gujja S."/>
            <person name="Hansen M."/>
            <person name="Howarth C."/>
            <person name="Imamovic A."/>
            <person name="Larimer J."/>
            <person name="McCowan C."/>
            <person name="Murphy C."/>
            <person name="Neiman D."/>
            <person name="Pearson M."/>
            <person name="Priest M."/>
            <person name="Roberts A."/>
            <person name="Saif S."/>
            <person name="Shea T."/>
            <person name="Sisk P."/>
            <person name="Sykes S."/>
            <person name="Wortman J."/>
            <person name="Nusbaum C."/>
            <person name="Birren B."/>
        </authorList>
    </citation>
    <scope>NUCLEOTIDE SEQUENCE [LARGE SCALE GENOMIC DNA]</scope>
    <source>
        <strain evidence="15 16">90A8</strain>
    </source>
</reference>
<evidence type="ECO:0000256" key="10">
    <source>
        <dbReference type="ARBA" id="ARBA00039095"/>
    </source>
</evidence>
<feature type="domain" description="Four-carbon acid sugar kinase nucleotide binding" evidence="14">
    <location>
        <begin position="256"/>
        <end position="410"/>
    </location>
</feature>
<dbReference type="InterPro" id="IPR031475">
    <property type="entry name" value="NBD_C"/>
</dbReference>
<comment type="function">
    <text evidence="9">Catalyzes the ATP-dependent phosphorylation of 3-oxo-tetronate to 3-oxo-tetronate 4-phosphate.</text>
</comment>
<dbReference type="InterPro" id="IPR010737">
    <property type="entry name" value="4-carb_acid_sugar_kinase_N"/>
</dbReference>
<evidence type="ECO:0000256" key="12">
    <source>
        <dbReference type="ARBA" id="ARBA00041377"/>
    </source>
</evidence>
<keyword evidence="6" id="KW-0119">Carbohydrate metabolism</keyword>
<gene>
    <name evidence="15" type="ORF">HMPREF1090_03948</name>
</gene>
<dbReference type="Gene3D" id="3.40.50.10840">
    <property type="entry name" value="Putative sugar-binding, N-terminal domain"/>
    <property type="match status" value="1"/>
</dbReference>
<dbReference type="PATRIC" id="fig|999408.3.peg.4219"/>
<organism evidence="15 16">
    <name type="scientific">[Clostridium] clostridioforme 90A8</name>
    <dbReference type="NCBI Taxonomy" id="999408"/>
    <lineage>
        <taxon>Bacteria</taxon>
        <taxon>Bacillati</taxon>
        <taxon>Bacillota</taxon>
        <taxon>Clostridia</taxon>
        <taxon>Lachnospirales</taxon>
        <taxon>Lachnospiraceae</taxon>
        <taxon>Enterocloster</taxon>
    </lineage>
</organism>
<evidence type="ECO:0000256" key="1">
    <source>
        <dbReference type="ARBA" id="ARBA00005715"/>
    </source>
</evidence>
<evidence type="ECO:0000313" key="15">
    <source>
        <dbReference type="EMBL" id="ENZ11593.1"/>
    </source>
</evidence>
<evidence type="ECO:0000256" key="7">
    <source>
        <dbReference type="ARBA" id="ARBA00035898"/>
    </source>
</evidence>
<comment type="catalytic activity">
    <reaction evidence="8">
        <text>3-dehydro-D-erythronate + ATP = 3-dehydro-4-O-phospho-D-erythronate + ADP + H(+)</text>
        <dbReference type="Rhea" id="RHEA:52556"/>
        <dbReference type="ChEBI" id="CHEBI:15378"/>
        <dbReference type="ChEBI" id="CHEBI:30616"/>
        <dbReference type="ChEBI" id="CHEBI:57958"/>
        <dbReference type="ChEBI" id="CHEBI:136593"/>
        <dbReference type="ChEBI" id="CHEBI:456216"/>
        <dbReference type="EC" id="2.7.1.217"/>
    </reaction>
</comment>
<keyword evidence="3" id="KW-0547">Nucleotide-binding</keyword>
<dbReference type="SUPFAM" id="SSF142764">
    <property type="entry name" value="YgbK-like"/>
    <property type="match status" value="1"/>
</dbReference>
<keyword evidence="2" id="KW-0808">Transferase</keyword>
<sequence>MPIFGCVADDFTGASDAASFLVKGGMSVQLFNGIPAKESRIAEGIQAIVIALKSRTQDTGEAVADTMRSLGWLKEQGVEKFYLKYCSTFDSTPEGNIGPVADAAMEFLGVSYTVLCPALPVNGRVVRNGELYVGGVPLHESPMKNHPLTPMWDSRIAGLMKPQSKYPCVELWEEQMDRPADEIRAMLTEQEDRQEHFYVIPDYRDMEDGERIVELFGELALLTGGSGILEPLAKRLSSRQEMLPELDIQAEGSAILLAGSCSKATLGQIDYFRAHGGLSYKMDPVAMLEGRETLEDAWKFVRENWGIPVLVYSSDTARNVKEVQQYGQERVAEMLEQAAAKLAERAVAHGIRRVVVAGGETSGAVTKRLGFSSYQIGASVAPGVPVMVPMENEMLRLVLKSGNFGQEEFFVKVLEMTRMEEGK</sequence>
<dbReference type="HOGENOM" id="CLU_029424_1_0_9"/>
<evidence type="ECO:0000256" key="5">
    <source>
        <dbReference type="ARBA" id="ARBA00022840"/>
    </source>
</evidence>
<evidence type="ECO:0000256" key="4">
    <source>
        <dbReference type="ARBA" id="ARBA00022777"/>
    </source>
</evidence>
<accession>A0A0E2HJW2</accession>
<keyword evidence="5" id="KW-0067">ATP-binding</keyword>
<dbReference type="EMBL" id="AGYR01000042">
    <property type="protein sequence ID" value="ENZ11593.1"/>
    <property type="molecule type" value="Genomic_DNA"/>
</dbReference>
<dbReference type="Gene3D" id="3.40.980.20">
    <property type="entry name" value="Four-carbon acid sugar kinase, nucleotide binding domain"/>
    <property type="match status" value="1"/>
</dbReference>
<evidence type="ECO:0000313" key="16">
    <source>
        <dbReference type="Proteomes" id="UP000013085"/>
    </source>
</evidence>
<proteinExistence type="inferred from homology"/>
<dbReference type="InterPro" id="IPR050007">
    <property type="entry name" value="OtnK"/>
</dbReference>
<dbReference type="GO" id="GO:0005524">
    <property type="term" value="F:ATP binding"/>
    <property type="evidence" value="ECO:0007669"/>
    <property type="project" value="UniProtKB-KW"/>
</dbReference>
<comment type="catalytic activity">
    <reaction evidence="7">
        <text>3-dehydro-L-erythronate + ATP = 3-dehydro-4-O-phospho-L-erythronate + ADP + H(+)</text>
        <dbReference type="Rhea" id="RHEA:52552"/>
        <dbReference type="ChEBI" id="CHEBI:15378"/>
        <dbReference type="ChEBI" id="CHEBI:30616"/>
        <dbReference type="ChEBI" id="CHEBI:136592"/>
        <dbReference type="ChEBI" id="CHEBI:136670"/>
        <dbReference type="ChEBI" id="CHEBI:456216"/>
        <dbReference type="EC" id="2.7.1.217"/>
    </reaction>
</comment>
<evidence type="ECO:0000256" key="2">
    <source>
        <dbReference type="ARBA" id="ARBA00022679"/>
    </source>
</evidence>
<comment type="similarity">
    <text evidence="1">Belongs to the four-carbon acid sugar kinase family.</text>
</comment>
<evidence type="ECO:0000256" key="3">
    <source>
        <dbReference type="ARBA" id="ARBA00022741"/>
    </source>
</evidence>
<dbReference type="NCBIfam" id="NF043035">
    <property type="entry name" value="OxoTetrKin"/>
    <property type="match status" value="1"/>
</dbReference>
<evidence type="ECO:0000256" key="6">
    <source>
        <dbReference type="ARBA" id="ARBA00023277"/>
    </source>
</evidence>
<evidence type="ECO:0000256" key="11">
    <source>
        <dbReference type="ARBA" id="ARBA00039461"/>
    </source>
</evidence>
<dbReference type="Pfam" id="PF17042">
    <property type="entry name" value="NBD_C"/>
    <property type="match status" value="1"/>
</dbReference>
<evidence type="ECO:0000256" key="8">
    <source>
        <dbReference type="ARBA" id="ARBA00036346"/>
    </source>
</evidence>
<evidence type="ECO:0000259" key="14">
    <source>
        <dbReference type="Pfam" id="PF17042"/>
    </source>
</evidence>
<evidence type="ECO:0000259" key="13">
    <source>
        <dbReference type="Pfam" id="PF07005"/>
    </source>
</evidence>
<dbReference type="AlphaFoldDB" id="A0A0E2HJW2"/>
<name>A0A0E2HJW2_9FIRM</name>
<dbReference type="InterPro" id="IPR042213">
    <property type="entry name" value="NBD_C_sf"/>
</dbReference>
<comment type="caution">
    <text evidence="15">The sequence shown here is derived from an EMBL/GenBank/DDBJ whole genome shotgun (WGS) entry which is preliminary data.</text>
</comment>
<feature type="domain" description="Four-carbon acid sugar kinase N-terminal" evidence="13">
    <location>
        <begin position="5"/>
        <end position="231"/>
    </location>
</feature>
<dbReference type="GO" id="GO:0016301">
    <property type="term" value="F:kinase activity"/>
    <property type="evidence" value="ECO:0007669"/>
    <property type="project" value="UniProtKB-KW"/>
</dbReference>
<evidence type="ECO:0000256" key="9">
    <source>
        <dbReference type="ARBA" id="ARBA00037335"/>
    </source>
</evidence>
<dbReference type="Proteomes" id="UP000013085">
    <property type="component" value="Unassembled WGS sequence"/>
</dbReference>
<protein>
    <recommendedName>
        <fullName evidence="11">3-oxo-tetronate kinase</fullName>
        <ecNumber evidence="10">2.7.1.217</ecNumber>
    </recommendedName>
    <alternativeName>
        <fullName evidence="12">3-dehydrotetronate 4-kinase</fullName>
    </alternativeName>
</protein>